<keyword evidence="1" id="KW-0805">Transcription regulation</keyword>
<protein>
    <submittedName>
        <fullName evidence="5">GntR family transcriptional regulator</fullName>
    </submittedName>
</protein>
<dbReference type="EMBL" id="CP041616">
    <property type="protein sequence ID" value="QDO90427.1"/>
    <property type="molecule type" value="Genomic_DNA"/>
</dbReference>
<evidence type="ECO:0000313" key="5">
    <source>
        <dbReference type="EMBL" id="QDO90427.1"/>
    </source>
</evidence>
<dbReference type="InterPro" id="IPR036390">
    <property type="entry name" value="WH_DNA-bd_sf"/>
</dbReference>
<dbReference type="GO" id="GO:0003700">
    <property type="term" value="F:DNA-binding transcription factor activity"/>
    <property type="evidence" value="ECO:0007669"/>
    <property type="project" value="InterPro"/>
</dbReference>
<keyword evidence="6" id="KW-1185">Reference proteome</keyword>
<dbReference type="CDD" id="cd07377">
    <property type="entry name" value="WHTH_GntR"/>
    <property type="match status" value="1"/>
</dbReference>
<accession>A0A516GFX4</accession>
<feature type="domain" description="HTH gntR-type" evidence="4">
    <location>
        <begin position="7"/>
        <end position="74"/>
    </location>
</feature>
<dbReference type="SUPFAM" id="SSF46785">
    <property type="entry name" value="Winged helix' DNA-binding domain"/>
    <property type="match status" value="1"/>
</dbReference>
<evidence type="ECO:0000259" key="4">
    <source>
        <dbReference type="PROSITE" id="PS50949"/>
    </source>
</evidence>
<reference evidence="5 6" key="1">
    <citation type="submission" date="2019-07" db="EMBL/GenBank/DDBJ databases">
        <title>complete genome sequencing of Ornithinimicrobium sp. H23M54.</title>
        <authorList>
            <person name="Bae J.-W."/>
            <person name="Lee S.-Y."/>
        </authorList>
    </citation>
    <scope>NUCLEOTIDE SEQUENCE [LARGE SCALE GENOMIC DNA]</scope>
    <source>
        <strain evidence="5 6">H23M54</strain>
    </source>
</reference>
<dbReference type="PROSITE" id="PS50949">
    <property type="entry name" value="HTH_GNTR"/>
    <property type="match status" value="1"/>
</dbReference>
<dbReference type="Gene3D" id="1.20.120.530">
    <property type="entry name" value="GntR ligand-binding domain-like"/>
    <property type="match status" value="1"/>
</dbReference>
<dbReference type="OrthoDB" id="9816161at2"/>
<dbReference type="Pfam" id="PF00392">
    <property type="entry name" value="GntR"/>
    <property type="match status" value="1"/>
</dbReference>
<dbReference type="Gene3D" id="1.10.10.10">
    <property type="entry name" value="Winged helix-like DNA-binding domain superfamily/Winged helix DNA-binding domain"/>
    <property type="match status" value="1"/>
</dbReference>
<name>A0A516GFX4_9MICO</name>
<organism evidence="5 6">
    <name type="scientific">Ornithinimicrobium ciconiae</name>
    <dbReference type="NCBI Taxonomy" id="2594265"/>
    <lineage>
        <taxon>Bacteria</taxon>
        <taxon>Bacillati</taxon>
        <taxon>Actinomycetota</taxon>
        <taxon>Actinomycetes</taxon>
        <taxon>Micrococcales</taxon>
        <taxon>Ornithinimicrobiaceae</taxon>
        <taxon>Ornithinimicrobium</taxon>
    </lineage>
</organism>
<dbReference type="InterPro" id="IPR011711">
    <property type="entry name" value="GntR_C"/>
</dbReference>
<keyword evidence="3" id="KW-0804">Transcription</keyword>
<dbReference type="SMART" id="SM00895">
    <property type="entry name" value="FCD"/>
    <property type="match status" value="1"/>
</dbReference>
<evidence type="ECO:0000256" key="1">
    <source>
        <dbReference type="ARBA" id="ARBA00023015"/>
    </source>
</evidence>
<dbReference type="GO" id="GO:0003677">
    <property type="term" value="F:DNA binding"/>
    <property type="evidence" value="ECO:0007669"/>
    <property type="project" value="UniProtKB-KW"/>
</dbReference>
<dbReference type="PANTHER" id="PTHR43537:SF24">
    <property type="entry name" value="GLUCONATE OPERON TRANSCRIPTIONAL REPRESSOR"/>
    <property type="match status" value="1"/>
</dbReference>
<dbReference type="PRINTS" id="PR00035">
    <property type="entry name" value="HTHGNTR"/>
</dbReference>
<proteinExistence type="predicted"/>
<evidence type="ECO:0000256" key="3">
    <source>
        <dbReference type="ARBA" id="ARBA00023163"/>
    </source>
</evidence>
<sequence length="221" mass="23976">MDPLRQESTPAMIAGRVREAIATGVIAPGAQLGEANLAKELGVSRGPLREGLQRLTAEGLLISIRNRGLFVIEMTPERVSDMYVARQAVERAAAEQIHQADPVGSGEALLKVIDRMARTRDQRVQSEADVSFHELLVARAASPRLSRMHEILITETRMCITALTPLYTPGDQVRVEEHRAIAQSFVDGDAALTDRLLVAHMADAVERLTTAVTAARPGPTS</sequence>
<gene>
    <name evidence="5" type="ORF">FNH13_14135</name>
</gene>
<dbReference type="InterPro" id="IPR000524">
    <property type="entry name" value="Tscrpt_reg_HTH_GntR"/>
</dbReference>
<dbReference type="SMART" id="SM00345">
    <property type="entry name" value="HTH_GNTR"/>
    <property type="match status" value="1"/>
</dbReference>
<evidence type="ECO:0000256" key="2">
    <source>
        <dbReference type="ARBA" id="ARBA00023125"/>
    </source>
</evidence>
<dbReference type="Proteomes" id="UP000315395">
    <property type="component" value="Chromosome"/>
</dbReference>
<dbReference type="InterPro" id="IPR036388">
    <property type="entry name" value="WH-like_DNA-bd_sf"/>
</dbReference>
<dbReference type="KEGG" id="orz:FNH13_14135"/>
<dbReference type="InterPro" id="IPR008920">
    <property type="entry name" value="TF_FadR/GntR_C"/>
</dbReference>
<dbReference type="PANTHER" id="PTHR43537">
    <property type="entry name" value="TRANSCRIPTIONAL REGULATOR, GNTR FAMILY"/>
    <property type="match status" value="1"/>
</dbReference>
<keyword evidence="2" id="KW-0238">DNA-binding</keyword>
<dbReference type="SUPFAM" id="SSF48008">
    <property type="entry name" value="GntR ligand-binding domain-like"/>
    <property type="match status" value="1"/>
</dbReference>
<evidence type="ECO:0000313" key="6">
    <source>
        <dbReference type="Proteomes" id="UP000315395"/>
    </source>
</evidence>
<dbReference type="Pfam" id="PF07729">
    <property type="entry name" value="FCD"/>
    <property type="match status" value="1"/>
</dbReference>
<dbReference type="AlphaFoldDB" id="A0A516GFX4"/>